<dbReference type="Pfam" id="PF09890">
    <property type="entry name" value="DUF2117"/>
    <property type="match status" value="1"/>
</dbReference>
<dbReference type="InterPro" id="IPR012032">
    <property type="entry name" value="UCP006598"/>
</dbReference>
<sequence>MTGINASPTARAVMIVHGPEAFDSGDAAWLMERLRPASVVVAGVMARTAAEESGLPVLFDCRRPSVIAREIDGPSFLVNRGKTAASGRLFGEMVAERIGRDRGLVHLESSSGTVYLWNRGDRELASALARKTGYTLVYAESARTEKAGMREIRGCIAGEAVFVNGIVVGQATAETVVLACRDGAIEPVFGMIPKPHGIEKLLRRGCPEIATAWCKSGSIRTVPPKQAEQRRSRGRILVVDHAGHTIYDRIDPGVCGVLSIGDDTTAVCGHICAHRGIPIFGVVDGDCDGILAAGYAPGSVVVEVTAGRDDDVGCDLAATLPDEDTDWEGWVRRALEHLDGTVRIVADLRGRPDAVR</sequence>
<accession>A0A0W8FGW7</accession>
<organism evidence="1">
    <name type="scientific">hydrocarbon metagenome</name>
    <dbReference type="NCBI Taxonomy" id="938273"/>
    <lineage>
        <taxon>unclassified sequences</taxon>
        <taxon>metagenomes</taxon>
        <taxon>ecological metagenomes</taxon>
    </lineage>
</organism>
<evidence type="ECO:0000313" key="1">
    <source>
        <dbReference type="EMBL" id="KUG19966.1"/>
    </source>
</evidence>
<comment type="caution">
    <text evidence="1">The sequence shown here is derived from an EMBL/GenBank/DDBJ whole genome shotgun (WGS) entry which is preliminary data.</text>
</comment>
<evidence type="ECO:0008006" key="2">
    <source>
        <dbReference type="Google" id="ProtNLM"/>
    </source>
</evidence>
<dbReference type="EMBL" id="LNQE01001240">
    <property type="protein sequence ID" value="KUG19966.1"/>
    <property type="molecule type" value="Genomic_DNA"/>
</dbReference>
<proteinExistence type="predicted"/>
<protein>
    <recommendedName>
        <fullName evidence="2">DUF2117 domain-containing protein</fullName>
    </recommendedName>
</protein>
<dbReference type="AlphaFoldDB" id="A0A0W8FGW7"/>
<gene>
    <name evidence="1" type="ORF">ASZ90_010302</name>
</gene>
<name>A0A0W8FGW7_9ZZZZ</name>
<reference evidence="1" key="1">
    <citation type="journal article" date="2015" name="Proc. Natl. Acad. Sci. U.S.A.">
        <title>Networks of energetic and metabolic interactions define dynamics in microbial communities.</title>
        <authorList>
            <person name="Embree M."/>
            <person name="Liu J.K."/>
            <person name="Al-Bassam M.M."/>
            <person name="Zengler K."/>
        </authorList>
    </citation>
    <scope>NUCLEOTIDE SEQUENCE</scope>
</reference>